<evidence type="ECO:0000256" key="11">
    <source>
        <dbReference type="SAM" id="MobiDB-lite"/>
    </source>
</evidence>
<dbReference type="GO" id="GO:0008429">
    <property type="term" value="F:phosphatidylethanolamine binding"/>
    <property type="evidence" value="ECO:0007669"/>
    <property type="project" value="TreeGrafter"/>
</dbReference>
<feature type="region of interest" description="Disordered" evidence="11">
    <location>
        <begin position="1"/>
        <end position="20"/>
    </location>
</feature>
<dbReference type="InterPro" id="IPR031468">
    <property type="entry name" value="SMP_LBD"/>
</dbReference>
<evidence type="ECO:0000256" key="10">
    <source>
        <dbReference type="ARBA" id="ARBA00023136"/>
    </source>
</evidence>
<sequence length="303" mass="33747">MEPKGAEGSNPPSDGAEEEPVQAKGISAVAVLWTFGKCLSALLPVYLAGYYRVSTSLLVFGMMVYTGWKHVREAKEERLRSAMQLHDGNEYASSRLSKIKRDLPAWVLQQVWPFVGQYLEKLLVETIAPSIRASTTHLQTFNFTKVDMGDKAMKVVGIKAHTENDKGQVLLDLYISYVGNVEINVEVKRYFCKAGVKGIQLHGMMRVILEPLIGDVPIVGAVTMFFIRRPKLDINWTGLTNLFDIPGVNAKSDSMIMDAIASFLVLPNRLVVPLVPDLHLAQLRCPLPRVKSENTDFMSLGRK</sequence>
<keyword evidence="6" id="KW-0106">Calcium</keyword>
<evidence type="ECO:0000256" key="2">
    <source>
        <dbReference type="ARBA" id="ARBA00022448"/>
    </source>
</evidence>
<dbReference type="PROSITE" id="PS51847">
    <property type="entry name" value="SMP"/>
    <property type="match status" value="1"/>
</dbReference>
<keyword evidence="8" id="KW-0445">Lipid transport</keyword>
<comment type="subcellular location">
    <subcellularLocation>
        <location evidence="1">Membrane</location>
    </subcellularLocation>
</comment>
<dbReference type="InterPro" id="IPR039010">
    <property type="entry name" value="Synaptotagmin_SMP"/>
</dbReference>
<evidence type="ECO:0000313" key="13">
    <source>
        <dbReference type="Ensembl" id="ENSOMEP00000035689.1"/>
    </source>
</evidence>
<dbReference type="Proteomes" id="UP000261560">
    <property type="component" value="Unplaced"/>
</dbReference>
<dbReference type="GO" id="GO:0005544">
    <property type="term" value="F:calcium-dependent phospholipid binding"/>
    <property type="evidence" value="ECO:0007669"/>
    <property type="project" value="TreeGrafter"/>
</dbReference>
<accession>A0A3B3E1U4</accession>
<keyword evidence="4" id="KW-0479">Metal-binding</keyword>
<dbReference type="GO" id="GO:0035091">
    <property type="term" value="F:phosphatidylinositol binding"/>
    <property type="evidence" value="ECO:0007669"/>
    <property type="project" value="TreeGrafter"/>
</dbReference>
<protein>
    <submittedName>
        <fullName evidence="13">Extended synaptotagmin-like protein 1b</fullName>
    </submittedName>
</protein>
<dbReference type="Ensembl" id="ENSOMET00000030800.1">
    <property type="protein sequence ID" value="ENSOMEP00000035689.1"/>
    <property type="gene ID" value="ENSOMEG00000023104.1"/>
</dbReference>
<keyword evidence="7" id="KW-1133">Transmembrane helix</keyword>
<dbReference type="PANTHER" id="PTHR45761">
    <property type="entry name" value="EXTENDED SYNAPTOTAGMIN-LIKE PROTEIN 2, ISOFORM C"/>
    <property type="match status" value="1"/>
</dbReference>
<feature type="domain" description="SMP-LTD" evidence="12">
    <location>
        <begin position="99"/>
        <end position="275"/>
    </location>
</feature>
<dbReference type="GO" id="GO:0005509">
    <property type="term" value="F:calcium ion binding"/>
    <property type="evidence" value="ECO:0007669"/>
    <property type="project" value="TreeGrafter"/>
</dbReference>
<evidence type="ECO:0000256" key="7">
    <source>
        <dbReference type="ARBA" id="ARBA00022989"/>
    </source>
</evidence>
<evidence type="ECO:0000256" key="1">
    <source>
        <dbReference type="ARBA" id="ARBA00004370"/>
    </source>
</evidence>
<dbReference type="GO" id="GO:0006869">
    <property type="term" value="P:lipid transport"/>
    <property type="evidence" value="ECO:0007669"/>
    <property type="project" value="UniProtKB-KW"/>
</dbReference>
<reference evidence="13" key="2">
    <citation type="submission" date="2025-09" db="UniProtKB">
        <authorList>
            <consortium name="Ensembl"/>
        </authorList>
    </citation>
    <scope>IDENTIFICATION</scope>
</reference>
<dbReference type="GO" id="GO:0031210">
    <property type="term" value="F:phosphatidylcholine binding"/>
    <property type="evidence" value="ECO:0007669"/>
    <property type="project" value="TreeGrafter"/>
</dbReference>
<dbReference type="AlphaFoldDB" id="A0A3B3E1U4"/>
<name>A0A3B3E1U4_ORYME</name>
<keyword evidence="14" id="KW-1185">Reference proteome</keyword>
<dbReference type="InterPro" id="IPR051634">
    <property type="entry name" value="Extended_Synaptotagmin"/>
</dbReference>
<organism evidence="13 14">
    <name type="scientific">Oryzias melastigma</name>
    <name type="common">Marine medaka</name>
    <dbReference type="NCBI Taxonomy" id="30732"/>
    <lineage>
        <taxon>Eukaryota</taxon>
        <taxon>Metazoa</taxon>
        <taxon>Chordata</taxon>
        <taxon>Craniata</taxon>
        <taxon>Vertebrata</taxon>
        <taxon>Euteleostomi</taxon>
        <taxon>Actinopterygii</taxon>
        <taxon>Neopterygii</taxon>
        <taxon>Teleostei</taxon>
        <taxon>Neoteleostei</taxon>
        <taxon>Acanthomorphata</taxon>
        <taxon>Ovalentaria</taxon>
        <taxon>Atherinomorphae</taxon>
        <taxon>Beloniformes</taxon>
        <taxon>Adrianichthyidae</taxon>
        <taxon>Oryziinae</taxon>
        <taxon>Oryzias</taxon>
    </lineage>
</organism>
<keyword evidence="9" id="KW-0446">Lipid-binding</keyword>
<keyword evidence="5" id="KW-0677">Repeat</keyword>
<evidence type="ECO:0000256" key="9">
    <source>
        <dbReference type="ARBA" id="ARBA00023121"/>
    </source>
</evidence>
<keyword evidence="10" id="KW-0472">Membrane</keyword>
<dbReference type="PANTHER" id="PTHR45761:SF7">
    <property type="entry name" value="EXTENDED SYNAPTOTAGMIN-1 ISOFORM X1"/>
    <property type="match status" value="1"/>
</dbReference>
<dbReference type="Pfam" id="PF17047">
    <property type="entry name" value="SMP_LBD"/>
    <property type="match status" value="1"/>
</dbReference>
<keyword evidence="3" id="KW-0812">Transmembrane</keyword>
<keyword evidence="2" id="KW-0813">Transport</keyword>
<dbReference type="GO" id="GO:0005789">
    <property type="term" value="C:endoplasmic reticulum membrane"/>
    <property type="evidence" value="ECO:0007669"/>
    <property type="project" value="TreeGrafter"/>
</dbReference>
<reference evidence="13" key="1">
    <citation type="submission" date="2025-08" db="UniProtKB">
        <authorList>
            <consortium name="Ensembl"/>
        </authorList>
    </citation>
    <scope>IDENTIFICATION</scope>
</reference>
<evidence type="ECO:0000256" key="4">
    <source>
        <dbReference type="ARBA" id="ARBA00022723"/>
    </source>
</evidence>
<dbReference type="GeneTree" id="ENSGT00940000156561"/>
<evidence type="ECO:0000256" key="8">
    <source>
        <dbReference type="ARBA" id="ARBA00023055"/>
    </source>
</evidence>
<evidence type="ECO:0000256" key="6">
    <source>
        <dbReference type="ARBA" id="ARBA00022837"/>
    </source>
</evidence>
<evidence type="ECO:0000256" key="5">
    <source>
        <dbReference type="ARBA" id="ARBA00022737"/>
    </source>
</evidence>
<evidence type="ECO:0000259" key="12">
    <source>
        <dbReference type="PROSITE" id="PS51847"/>
    </source>
</evidence>
<evidence type="ECO:0000256" key="3">
    <source>
        <dbReference type="ARBA" id="ARBA00022692"/>
    </source>
</evidence>
<proteinExistence type="predicted"/>
<evidence type="ECO:0000313" key="14">
    <source>
        <dbReference type="Proteomes" id="UP000261560"/>
    </source>
</evidence>